<dbReference type="InterPro" id="IPR051209">
    <property type="entry name" value="FAD-bind_Monooxygenase_sf"/>
</dbReference>
<proteinExistence type="predicted"/>
<evidence type="ECO:0000313" key="2">
    <source>
        <dbReference type="EMBL" id="QVI21678.1"/>
    </source>
</evidence>
<accession>A0ABX8CP07</accession>
<sequence length="217" mass="23287">MSAPIRGGRAPDAYEGPVIHCTHWRDQYELDRLHVAVIGGGAALATVVPPVAAQARRVTVFQHDPVWILPTPPVPGLRLVLGRMPADALGTLPAGSAPPLPGDPSAPTTGAASRPAAGPGAPVRFGLDVLRWCGQQTLRRVAAANLRAQVGDSWVRRQLTPDQRAAVRVHGRYYRALRQPNCRLISWPIARLAPLGIRTVDGVEHRVDCIIYAEDAS</sequence>
<dbReference type="RefSeq" id="WP_213557779.1">
    <property type="nucleotide sequence ID" value="NZ_JBHXAJ010000004.1"/>
</dbReference>
<keyword evidence="3" id="KW-1185">Reference proteome</keyword>
<dbReference type="PANTHER" id="PTHR42877:SF4">
    <property type="entry name" value="FAD_NAD(P)-BINDING DOMAIN-CONTAINING PROTEIN-RELATED"/>
    <property type="match status" value="1"/>
</dbReference>
<feature type="compositionally biased region" description="Low complexity" evidence="1">
    <location>
        <begin position="105"/>
        <end position="118"/>
    </location>
</feature>
<name>A0ABX8CP07_9NOCA</name>
<evidence type="ECO:0000313" key="3">
    <source>
        <dbReference type="Proteomes" id="UP000683310"/>
    </source>
</evidence>
<dbReference type="InterPro" id="IPR036188">
    <property type="entry name" value="FAD/NAD-bd_sf"/>
</dbReference>
<dbReference type="EMBL" id="CP074371">
    <property type="protein sequence ID" value="QVI21678.1"/>
    <property type="molecule type" value="Genomic_DNA"/>
</dbReference>
<reference evidence="2 3" key="1">
    <citation type="submission" date="2021-04" db="EMBL/GenBank/DDBJ databases">
        <title>Nocardia tengchongensis.</title>
        <authorList>
            <person name="Zhuang k."/>
            <person name="Ran Y."/>
            <person name="Li W."/>
        </authorList>
    </citation>
    <scope>NUCLEOTIDE SEQUENCE [LARGE SCALE GENOMIC DNA]</scope>
    <source>
        <strain evidence="2 3">CFH S0057</strain>
    </source>
</reference>
<feature type="region of interest" description="Disordered" evidence="1">
    <location>
        <begin position="92"/>
        <end position="118"/>
    </location>
</feature>
<dbReference type="Proteomes" id="UP000683310">
    <property type="component" value="Chromosome"/>
</dbReference>
<evidence type="ECO:0000256" key="1">
    <source>
        <dbReference type="SAM" id="MobiDB-lite"/>
    </source>
</evidence>
<gene>
    <name evidence="2" type="ORF">KHQ06_00290</name>
</gene>
<dbReference type="PANTHER" id="PTHR42877">
    <property type="entry name" value="L-ORNITHINE N(5)-MONOOXYGENASE-RELATED"/>
    <property type="match status" value="1"/>
</dbReference>
<organism evidence="2 3">
    <name type="scientific">Nocardia tengchongensis</name>
    <dbReference type="NCBI Taxonomy" id="2055889"/>
    <lineage>
        <taxon>Bacteria</taxon>
        <taxon>Bacillati</taxon>
        <taxon>Actinomycetota</taxon>
        <taxon>Actinomycetes</taxon>
        <taxon>Mycobacteriales</taxon>
        <taxon>Nocardiaceae</taxon>
        <taxon>Nocardia</taxon>
    </lineage>
</organism>
<dbReference type="SUPFAM" id="SSF51905">
    <property type="entry name" value="FAD/NAD(P)-binding domain"/>
    <property type="match status" value="1"/>
</dbReference>
<protein>
    <submittedName>
        <fullName evidence="2">Uncharacterized protein</fullName>
    </submittedName>
</protein>
<dbReference type="Gene3D" id="3.50.50.60">
    <property type="entry name" value="FAD/NAD(P)-binding domain"/>
    <property type="match status" value="1"/>
</dbReference>